<gene>
    <name evidence="4" type="ORF">C8N24_2197</name>
</gene>
<dbReference type="UniPathway" id="UPA00124"/>
<dbReference type="RefSeq" id="WP_121250052.1">
    <property type="nucleotide sequence ID" value="NZ_RBIL01000001.1"/>
</dbReference>
<dbReference type="SUPFAM" id="SSF51735">
    <property type="entry name" value="NAD(P)-binding Rossmann-fold domains"/>
    <property type="match status" value="1"/>
</dbReference>
<comment type="pathway">
    <text evidence="2">Carbohydrate biosynthesis; dTDP-L-rhamnose biosynthesis.</text>
</comment>
<reference evidence="4 5" key="1">
    <citation type="submission" date="2018-10" db="EMBL/GenBank/DDBJ databases">
        <title>Genomic Encyclopedia of Archaeal and Bacterial Type Strains, Phase II (KMG-II): from individual species to whole genera.</title>
        <authorList>
            <person name="Goeker M."/>
        </authorList>
    </citation>
    <scope>NUCLEOTIDE SEQUENCE [LARGE SCALE GENOMIC DNA]</scope>
    <source>
        <strain evidence="4 5">DSM 14954</strain>
    </source>
</reference>
<comment type="function">
    <text evidence="2">Catalyzes the reduction of dTDP-6-deoxy-L-lyxo-4-hexulose to yield dTDP-L-rhamnose.</text>
</comment>
<dbReference type="EC" id="1.1.1.133" evidence="2"/>
<evidence type="ECO:0000256" key="1">
    <source>
        <dbReference type="ARBA" id="ARBA00010944"/>
    </source>
</evidence>
<dbReference type="InterPro" id="IPR005913">
    <property type="entry name" value="dTDP_dehydrorham_reduct"/>
</dbReference>
<evidence type="ECO:0000256" key="2">
    <source>
        <dbReference type="RuleBase" id="RU364082"/>
    </source>
</evidence>
<dbReference type="Pfam" id="PF04321">
    <property type="entry name" value="RmlD_sub_bind"/>
    <property type="match status" value="1"/>
</dbReference>
<dbReference type="EMBL" id="RBIL01000001">
    <property type="protein sequence ID" value="RKQ92351.1"/>
    <property type="molecule type" value="Genomic_DNA"/>
</dbReference>
<dbReference type="CDD" id="cd05254">
    <property type="entry name" value="dTDP_HR_like_SDR_e"/>
    <property type="match status" value="1"/>
</dbReference>
<keyword evidence="2" id="KW-0521">NADP</keyword>
<comment type="caution">
    <text evidence="4">The sequence shown here is derived from an EMBL/GenBank/DDBJ whole genome shotgun (WGS) entry which is preliminary data.</text>
</comment>
<name>A0A660LHS0_9ACTN</name>
<keyword evidence="5" id="KW-1185">Reference proteome</keyword>
<accession>A0A660LHS0</accession>
<evidence type="ECO:0000259" key="3">
    <source>
        <dbReference type="Pfam" id="PF04321"/>
    </source>
</evidence>
<dbReference type="OrthoDB" id="9803892at2"/>
<comment type="similarity">
    <text evidence="1 2">Belongs to the dTDP-4-dehydrorhamnose reductase family.</text>
</comment>
<organism evidence="4 5">
    <name type="scientific">Solirubrobacter pauli</name>
    <dbReference type="NCBI Taxonomy" id="166793"/>
    <lineage>
        <taxon>Bacteria</taxon>
        <taxon>Bacillati</taxon>
        <taxon>Actinomycetota</taxon>
        <taxon>Thermoleophilia</taxon>
        <taxon>Solirubrobacterales</taxon>
        <taxon>Solirubrobacteraceae</taxon>
        <taxon>Solirubrobacter</taxon>
    </lineage>
</organism>
<dbReference type="GO" id="GO:0019305">
    <property type="term" value="P:dTDP-rhamnose biosynthetic process"/>
    <property type="evidence" value="ECO:0007669"/>
    <property type="project" value="UniProtKB-UniPathway"/>
</dbReference>
<dbReference type="Proteomes" id="UP000278962">
    <property type="component" value="Unassembled WGS sequence"/>
</dbReference>
<dbReference type="PANTHER" id="PTHR10491:SF4">
    <property type="entry name" value="METHIONINE ADENOSYLTRANSFERASE 2 SUBUNIT BETA"/>
    <property type="match status" value="1"/>
</dbReference>
<dbReference type="GO" id="GO:0008831">
    <property type="term" value="F:dTDP-4-dehydrorhamnose reductase activity"/>
    <property type="evidence" value="ECO:0007669"/>
    <property type="project" value="UniProtKB-EC"/>
</dbReference>
<sequence>MRRVVVTGAGGLLGAAVARHFRERLDAVEGWSQTTRSLPDGTSLRPLDLTTPDVPEAALAAARPDLVVHCAALTDVDGCERDPEAARALNALAPGRLAAAAAALGAGFVHISTDAVYDGERPGEHAEDDAPGPCNVYAQTKLEGEQLVLDAHPAALVLRTNMHGWTPRGRLSFSEVILRGLAHGEPLTLFSDVTFSPLVVSDHARLIGALVDRGASGILNFGAADAVTKEAFGHLVAEVFGLPADPIQGVTLASRDLTAARPRNTALDTTRLTAALGAEPPTVAAGVRRLRETIASARPELRDLVDDQGRL</sequence>
<dbReference type="AlphaFoldDB" id="A0A660LHS0"/>
<dbReference type="InterPro" id="IPR036291">
    <property type="entry name" value="NAD(P)-bd_dom_sf"/>
</dbReference>
<dbReference type="InterPro" id="IPR029903">
    <property type="entry name" value="RmlD-like-bd"/>
</dbReference>
<dbReference type="PANTHER" id="PTHR10491">
    <property type="entry name" value="DTDP-4-DEHYDRORHAMNOSE REDUCTASE"/>
    <property type="match status" value="1"/>
</dbReference>
<proteinExistence type="inferred from homology"/>
<evidence type="ECO:0000313" key="4">
    <source>
        <dbReference type="EMBL" id="RKQ92351.1"/>
    </source>
</evidence>
<dbReference type="Gene3D" id="3.40.50.720">
    <property type="entry name" value="NAD(P)-binding Rossmann-like Domain"/>
    <property type="match status" value="1"/>
</dbReference>
<feature type="domain" description="RmlD-like substrate binding" evidence="3">
    <location>
        <begin position="3"/>
        <end position="290"/>
    </location>
</feature>
<protein>
    <recommendedName>
        <fullName evidence="2">dTDP-4-dehydrorhamnose reductase</fullName>
        <ecNumber evidence="2">1.1.1.133</ecNumber>
    </recommendedName>
</protein>
<keyword evidence="2" id="KW-0560">Oxidoreductase</keyword>
<evidence type="ECO:0000313" key="5">
    <source>
        <dbReference type="Proteomes" id="UP000278962"/>
    </source>
</evidence>